<reference evidence="1 2" key="1">
    <citation type="journal article" date="2019" name="Commun. Biol.">
        <title>The bagworm genome reveals a unique fibroin gene that provides high tensile strength.</title>
        <authorList>
            <person name="Kono N."/>
            <person name="Nakamura H."/>
            <person name="Ohtoshi R."/>
            <person name="Tomita M."/>
            <person name="Numata K."/>
            <person name="Arakawa K."/>
        </authorList>
    </citation>
    <scope>NUCLEOTIDE SEQUENCE [LARGE SCALE GENOMIC DNA]</scope>
</reference>
<organism evidence="1 2">
    <name type="scientific">Eumeta variegata</name>
    <name type="common">Bagworm moth</name>
    <name type="synonym">Eumeta japonica</name>
    <dbReference type="NCBI Taxonomy" id="151549"/>
    <lineage>
        <taxon>Eukaryota</taxon>
        <taxon>Metazoa</taxon>
        <taxon>Ecdysozoa</taxon>
        <taxon>Arthropoda</taxon>
        <taxon>Hexapoda</taxon>
        <taxon>Insecta</taxon>
        <taxon>Pterygota</taxon>
        <taxon>Neoptera</taxon>
        <taxon>Endopterygota</taxon>
        <taxon>Lepidoptera</taxon>
        <taxon>Glossata</taxon>
        <taxon>Ditrysia</taxon>
        <taxon>Tineoidea</taxon>
        <taxon>Psychidae</taxon>
        <taxon>Oiketicinae</taxon>
        <taxon>Eumeta</taxon>
    </lineage>
</organism>
<keyword evidence="2" id="KW-1185">Reference proteome</keyword>
<name>A0A4C1VUL8_EUMVA</name>
<dbReference type="AlphaFoldDB" id="A0A4C1VUL8"/>
<dbReference type="Proteomes" id="UP000299102">
    <property type="component" value="Unassembled WGS sequence"/>
</dbReference>
<dbReference type="OrthoDB" id="1737200at2759"/>
<protein>
    <submittedName>
        <fullName evidence="1">Uncharacterized protein</fullName>
    </submittedName>
</protein>
<gene>
    <name evidence="1" type="ORF">EVAR_20362_1</name>
</gene>
<evidence type="ECO:0000313" key="2">
    <source>
        <dbReference type="Proteomes" id="UP000299102"/>
    </source>
</evidence>
<dbReference type="EMBL" id="BGZK01000401">
    <property type="protein sequence ID" value="GBP41554.1"/>
    <property type="molecule type" value="Genomic_DNA"/>
</dbReference>
<comment type="caution">
    <text evidence="1">The sequence shown here is derived from an EMBL/GenBank/DDBJ whole genome shotgun (WGS) entry which is preliminary data.</text>
</comment>
<proteinExistence type="predicted"/>
<evidence type="ECO:0000313" key="1">
    <source>
        <dbReference type="EMBL" id="GBP41554.1"/>
    </source>
</evidence>
<accession>A0A4C1VUL8</accession>
<sequence length="231" mass="25605">MESGFSKANSNNLPRVDAVMLGGLIFASIETFAHRNSAMLKLHIAKESTALAKSKVAFSRFFPWSQCVSTLGPIARLLISIAVYYIGLPSGQIHRGRPVNVRRFTVTKHSPIMACNDLKYLIENCGLCAAAVSLVLGRIGRWSGREIARSTLSLARSAQAERDNESCFFRVAVLCKSPRRHFSNVTSSTPDLFESTPSVHKMASRFYRPSPRLRTGLTLVSNLKQNFRITN</sequence>